<keyword evidence="12" id="KW-0234">DNA repair</keyword>
<dbReference type="NCBIfam" id="TIGR01084">
    <property type="entry name" value="mutY"/>
    <property type="match status" value="1"/>
</dbReference>
<dbReference type="Gene3D" id="1.10.340.30">
    <property type="entry name" value="Hypothetical protein, domain 2"/>
    <property type="match status" value="1"/>
</dbReference>
<organism evidence="16 17">
    <name type="scientific">Pseudarcicella hirudinis</name>
    <dbReference type="NCBI Taxonomy" id="1079859"/>
    <lineage>
        <taxon>Bacteria</taxon>
        <taxon>Pseudomonadati</taxon>
        <taxon>Bacteroidota</taxon>
        <taxon>Cytophagia</taxon>
        <taxon>Cytophagales</taxon>
        <taxon>Flectobacillaceae</taxon>
        <taxon>Pseudarcicella</taxon>
    </lineage>
</organism>
<dbReference type="GO" id="GO:0034039">
    <property type="term" value="F:8-oxo-7,8-dihydroguanine DNA N-glycosylase activity"/>
    <property type="evidence" value="ECO:0007669"/>
    <property type="project" value="TreeGrafter"/>
</dbReference>
<dbReference type="Pfam" id="PF00730">
    <property type="entry name" value="HhH-GPD"/>
    <property type="match status" value="1"/>
</dbReference>
<dbReference type="GO" id="GO:0051539">
    <property type="term" value="F:4 iron, 4 sulfur cluster binding"/>
    <property type="evidence" value="ECO:0007669"/>
    <property type="project" value="UniProtKB-UniRule"/>
</dbReference>
<evidence type="ECO:0000256" key="10">
    <source>
        <dbReference type="ARBA" id="ARBA00023004"/>
    </source>
</evidence>
<evidence type="ECO:0000256" key="7">
    <source>
        <dbReference type="ARBA" id="ARBA00022723"/>
    </source>
</evidence>
<dbReference type="PANTHER" id="PTHR42944">
    <property type="entry name" value="ADENINE DNA GLYCOSYLASE"/>
    <property type="match status" value="1"/>
</dbReference>
<dbReference type="InterPro" id="IPR000445">
    <property type="entry name" value="HhH_motif"/>
</dbReference>
<evidence type="ECO:0000256" key="8">
    <source>
        <dbReference type="ARBA" id="ARBA00022763"/>
    </source>
</evidence>
<comment type="cofactor">
    <cofactor evidence="14">
        <name>[4Fe-4S] cluster</name>
        <dbReference type="ChEBI" id="CHEBI:49883"/>
    </cofactor>
    <text evidence="14">Binds 1 [4Fe-4S] cluster.</text>
</comment>
<dbReference type="InterPro" id="IPR011257">
    <property type="entry name" value="DNA_glycosylase"/>
</dbReference>
<dbReference type="Gene3D" id="3.90.79.10">
    <property type="entry name" value="Nucleoside Triphosphate Pyrophosphohydrolase"/>
    <property type="match status" value="1"/>
</dbReference>
<protein>
    <recommendedName>
        <fullName evidence="5 14">Adenine DNA glycosylase</fullName>
        <ecNumber evidence="4 14">3.2.2.31</ecNumber>
    </recommendedName>
</protein>
<evidence type="ECO:0000313" key="16">
    <source>
        <dbReference type="EMBL" id="SFP50337.1"/>
    </source>
</evidence>
<dbReference type="SUPFAM" id="SSF48150">
    <property type="entry name" value="DNA-glycosylase"/>
    <property type="match status" value="1"/>
</dbReference>
<dbReference type="STRING" id="1079859.SAMN04515674_103390"/>
<keyword evidence="11" id="KW-0411">Iron-sulfur</keyword>
<evidence type="ECO:0000313" key="17">
    <source>
        <dbReference type="Proteomes" id="UP000199306"/>
    </source>
</evidence>
<dbReference type="InterPro" id="IPR003265">
    <property type="entry name" value="HhH-GPD_domain"/>
</dbReference>
<evidence type="ECO:0000256" key="1">
    <source>
        <dbReference type="ARBA" id="ARBA00000843"/>
    </source>
</evidence>
<reference evidence="16 17" key="1">
    <citation type="submission" date="2016-10" db="EMBL/GenBank/DDBJ databases">
        <authorList>
            <person name="de Groot N.N."/>
        </authorList>
    </citation>
    <scope>NUCLEOTIDE SEQUENCE [LARGE SCALE GENOMIC DNA]</scope>
    <source>
        <strain evidence="17">E92,LMG 26720,CCM 7988</strain>
    </source>
</reference>
<evidence type="ECO:0000256" key="13">
    <source>
        <dbReference type="ARBA" id="ARBA00023295"/>
    </source>
</evidence>
<dbReference type="GO" id="GO:0032357">
    <property type="term" value="F:oxidized purine DNA binding"/>
    <property type="evidence" value="ECO:0007669"/>
    <property type="project" value="TreeGrafter"/>
</dbReference>
<accession>A0A1I5QW79</accession>
<name>A0A1I5QW79_9BACT</name>
<keyword evidence="9" id="KW-0378">Hydrolase</keyword>
<evidence type="ECO:0000256" key="3">
    <source>
        <dbReference type="ARBA" id="ARBA00008343"/>
    </source>
</evidence>
<dbReference type="EMBL" id="FOXH01000003">
    <property type="protein sequence ID" value="SFP50337.1"/>
    <property type="molecule type" value="Genomic_DNA"/>
</dbReference>
<proteinExistence type="inferred from homology"/>
<evidence type="ECO:0000256" key="4">
    <source>
        <dbReference type="ARBA" id="ARBA00012045"/>
    </source>
</evidence>
<dbReference type="PANTHER" id="PTHR42944:SF1">
    <property type="entry name" value="ADENINE DNA GLYCOSYLASE"/>
    <property type="match status" value="1"/>
</dbReference>
<dbReference type="Proteomes" id="UP000199306">
    <property type="component" value="Unassembled WGS sequence"/>
</dbReference>
<keyword evidence="17" id="KW-1185">Reference proteome</keyword>
<dbReference type="AlphaFoldDB" id="A0A1I5QW79"/>
<dbReference type="InterPro" id="IPR029119">
    <property type="entry name" value="MutY_C"/>
</dbReference>
<comment type="function">
    <text evidence="2">Adenine glycosylase active on G-A mispairs. MutY also corrects error-prone DNA synthesis past GO lesions which are due to the oxidatively damaged form of guanine: 7,8-dihydro-8-oxoguanine (8-oxo-dGTP).</text>
</comment>
<dbReference type="InterPro" id="IPR044298">
    <property type="entry name" value="MIG/MutY"/>
</dbReference>
<evidence type="ECO:0000256" key="9">
    <source>
        <dbReference type="ARBA" id="ARBA00022801"/>
    </source>
</evidence>
<gene>
    <name evidence="16" type="ORF">SAMN04515674_103390</name>
</gene>
<dbReference type="Pfam" id="PF14815">
    <property type="entry name" value="NUDIX_4"/>
    <property type="match status" value="1"/>
</dbReference>
<dbReference type="OrthoDB" id="9802365at2"/>
<dbReference type="InterPro" id="IPR015797">
    <property type="entry name" value="NUDIX_hydrolase-like_dom_sf"/>
</dbReference>
<evidence type="ECO:0000259" key="15">
    <source>
        <dbReference type="SMART" id="SM00478"/>
    </source>
</evidence>
<dbReference type="CDD" id="cd03431">
    <property type="entry name" value="NUDIX_DNA_Glycosylase_C-MutY"/>
    <property type="match status" value="1"/>
</dbReference>
<keyword evidence="7" id="KW-0479">Metal-binding</keyword>
<evidence type="ECO:0000256" key="11">
    <source>
        <dbReference type="ARBA" id="ARBA00023014"/>
    </source>
</evidence>
<evidence type="ECO:0000256" key="2">
    <source>
        <dbReference type="ARBA" id="ARBA00002933"/>
    </source>
</evidence>
<evidence type="ECO:0000256" key="12">
    <source>
        <dbReference type="ARBA" id="ARBA00023204"/>
    </source>
</evidence>
<dbReference type="SMART" id="SM00478">
    <property type="entry name" value="ENDO3c"/>
    <property type="match status" value="1"/>
</dbReference>
<dbReference type="Gene3D" id="1.10.1670.10">
    <property type="entry name" value="Helix-hairpin-Helix base-excision DNA repair enzymes (C-terminal)"/>
    <property type="match status" value="1"/>
</dbReference>
<feature type="domain" description="HhH-GPD" evidence="15">
    <location>
        <begin position="38"/>
        <end position="189"/>
    </location>
</feature>
<comment type="similarity">
    <text evidence="3 14">Belongs to the Nth/MutY family.</text>
</comment>
<keyword evidence="8 14" id="KW-0227">DNA damage</keyword>
<dbReference type="RefSeq" id="WP_092014734.1">
    <property type="nucleotide sequence ID" value="NZ_FOXH01000003.1"/>
</dbReference>
<sequence length="355" mass="41029">MNTDFFAHKLISWYNRHKRDLPWRNTRNPYFIWLSEIILQQTRVVQGLPYYQKFIENFPTVQDLAAADEKEVLRLWQGLGYYSRARNLHTTAKMVVSEFGGVFPDTYNELLKLKGIGSYTAAAIASFSHDEKVAVLDGNVYRVLSRVFGVETDIAGKDAKKVFGKLATELLPDQQVSTYNQAIMEFGAIQCTPGLPQCMFCTFSPECSANELGKQSMLPVKSKKVKVKERFFHYFILEKEGRFAMKERNGKDVWSGMYDFYLTEQESMQDLSVLAGNDTFIDALLRESTISGESEKYLHILTHQRITAQFWHIQINPGSKIELPENLKYYSLNEIDDLPKSTLVNNYLKQYFFEK</sequence>
<dbReference type="InterPro" id="IPR005760">
    <property type="entry name" value="A/G_AdeGlyc_MutY"/>
</dbReference>
<evidence type="ECO:0000256" key="14">
    <source>
        <dbReference type="RuleBase" id="RU365096"/>
    </source>
</evidence>
<evidence type="ECO:0000256" key="5">
    <source>
        <dbReference type="ARBA" id="ARBA00022023"/>
    </source>
</evidence>
<dbReference type="SUPFAM" id="SSF55811">
    <property type="entry name" value="Nudix"/>
    <property type="match status" value="1"/>
</dbReference>
<comment type="catalytic activity">
    <reaction evidence="1 14">
        <text>Hydrolyzes free adenine bases from 7,8-dihydro-8-oxoguanine:adenine mismatched double-stranded DNA, leaving an apurinic site.</text>
        <dbReference type="EC" id="3.2.2.31"/>
    </reaction>
</comment>
<dbReference type="GO" id="GO:0000701">
    <property type="term" value="F:purine-specific mismatch base pair DNA N-glycosylase activity"/>
    <property type="evidence" value="ECO:0007669"/>
    <property type="project" value="UniProtKB-EC"/>
</dbReference>
<evidence type="ECO:0000256" key="6">
    <source>
        <dbReference type="ARBA" id="ARBA00022485"/>
    </source>
</evidence>
<keyword evidence="10 14" id="KW-0408">Iron</keyword>
<dbReference type="CDD" id="cd00056">
    <property type="entry name" value="ENDO3c"/>
    <property type="match status" value="1"/>
</dbReference>
<dbReference type="GO" id="GO:0006298">
    <property type="term" value="P:mismatch repair"/>
    <property type="evidence" value="ECO:0007669"/>
    <property type="project" value="TreeGrafter"/>
</dbReference>
<keyword evidence="6" id="KW-0004">4Fe-4S</keyword>
<keyword evidence="13 14" id="KW-0326">Glycosidase</keyword>
<dbReference type="Pfam" id="PF00633">
    <property type="entry name" value="HHH"/>
    <property type="match status" value="1"/>
</dbReference>
<dbReference type="GO" id="GO:0006284">
    <property type="term" value="P:base-excision repair"/>
    <property type="evidence" value="ECO:0007669"/>
    <property type="project" value="UniProtKB-UniRule"/>
</dbReference>
<dbReference type="GO" id="GO:0046872">
    <property type="term" value="F:metal ion binding"/>
    <property type="evidence" value="ECO:0007669"/>
    <property type="project" value="UniProtKB-UniRule"/>
</dbReference>
<dbReference type="InterPro" id="IPR023170">
    <property type="entry name" value="HhH_base_excis_C"/>
</dbReference>
<dbReference type="EC" id="3.2.2.31" evidence="4 14"/>
<dbReference type="GO" id="GO:0035485">
    <property type="term" value="F:adenine/guanine mispair binding"/>
    <property type="evidence" value="ECO:0007669"/>
    <property type="project" value="TreeGrafter"/>
</dbReference>
<dbReference type="FunFam" id="1.10.340.30:FF:000002">
    <property type="entry name" value="Adenine DNA glycosylase"/>
    <property type="match status" value="1"/>
</dbReference>